<evidence type="ECO:0000259" key="1">
    <source>
        <dbReference type="PROSITE" id="PS51186"/>
    </source>
</evidence>
<sequence length="198" mass="22406">MEQLKMYWRRQPIGRPVWPDGFHARSFDGSKEDMGRWLLICKEGLLAPDAGEPEFRQYMLDYPDLDTRNILLIEKDGEPAATVTAVVHPLQSLGYIHMVACREKFRGQKLSQPMNAAALGVIWEAGCHGAYLTTDDFRVPAIRSYLRAGFLPVLYQEDMAQRWAAVLQAMGIHNVRALSETGEFLQLLLPDAHTASDF</sequence>
<protein>
    <submittedName>
        <fullName evidence="2">GNAT family N-acetyltransferase</fullName>
    </submittedName>
</protein>
<dbReference type="Proteomes" id="UP000657006">
    <property type="component" value="Unassembled WGS sequence"/>
</dbReference>
<dbReference type="InterPro" id="IPR016181">
    <property type="entry name" value="Acyl_CoA_acyltransferase"/>
</dbReference>
<dbReference type="SUPFAM" id="SSF55729">
    <property type="entry name" value="Acyl-CoA N-acyltransferases (Nat)"/>
    <property type="match status" value="1"/>
</dbReference>
<dbReference type="GO" id="GO:0016747">
    <property type="term" value="F:acyltransferase activity, transferring groups other than amino-acyl groups"/>
    <property type="evidence" value="ECO:0007669"/>
    <property type="project" value="InterPro"/>
</dbReference>
<dbReference type="AlphaFoldDB" id="A0A926DQW9"/>
<comment type="caution">
    <text evidence="2">The sequence shown here is derived from an EMBL/GenBank/DDBJ whole genome shotgun (WGS) entry which is preliminary data.</text>
</comment>
<dbReference type="Gene3D" id="3.40.630.30">
    <property type="match status" value="1"/>
</dbReference>
<name>A0A926DQW9_9FIRM</name>
<dbReference type="RefSeq" id="WP_177718128.1">
    <property type="nucleotide sequence ID" value="NZ_JACRSQ010000010.1"/>
</dbReference>
<dbReference type="EMBL" id="JACRSQ010000010">
    <property type="protein sequence ID" value="MBC8543563.1"/>
    <property type="molecule type" value="Genomic_DNA"/>
</dbReference>
<dbReference type="PROSITE" id="PS51186">
    <property type="entry name" value="GNAT"/>
    <property type="match status" value="1"/>
</dbReference>
<reference evidence="2" key="1">
    <citation type="submission" date="2020-08" db="EMBL/GenBank/DDBJ databases">
        <title>Genome public.</title>
        <authorList>
            <person name="Liu C."/>
            <person name="Sun Q."/>
        </authorList>
    </citation>
    <scope>NUCLEOTIDE SEQUENCE</scope>
    <source>
        <strain evidence="2">NSJ-32</strain>
    </source>
</reference>
<dbReference type="InterPro" id="IPR000182">
    <property type="entry name" value="GNAT_dom"/>
</dbReference>
<keyword evidence="3" id="KW-1185">Reference proteome</keyword>
<dbReference type="CDD" id="cd04301">
    <property type="entry name" value="NAT_SF"/>
    <property type="match status" value="1"/>
</dbReference>
<gene>
    <name evidence="2" type="ORF">H8730_08400</name>
</gene>
<evidence type="ECO:0000313" key="3">
    <source>
        <dbReference type="Proteomes" id="UP000657006"/>
    </source>
</evidence>
<proteinExistence type="predicted"/>
<organism evidence="2 3">
    <name type="scientific">Bianquea renquensis</name>
    <dbReference type="NCBI Taxonomy" id="2763661"/>
    <lineage>
        <taxon>Bacteria</taxon>
        <taxon>Bacillati</taxon>
        <taxon>Bacillota</taxon>
        <taxon>Clostridia</taxon>
        <taxon>Eubacteriales</taxon>
        <taxon>Bianqueaceae</taxon>
        <taxon>Bianquea</taxon>
    </lineage>
</organism>
<evidence type="ECO:0000313" key="2">
    <source>
        <dbReference type="EMBL" id="MBC8543563.1"/>
    </source>
</evidence>
<dbReference type="Pfam" id="PF00583">
    <property type="entry name" value="Acetyltransf_1"/>
    <property type="match status" value="1"/>
</dbReference>
<feature type="domain" description="N-acetyltransferase" evidence="1">
    <location>
        <begin position="22"/>
        <end position="168"/>
    </location>
</feature>
<accession>A0A926DQW9</accession>